<dbReference type="OrthoDB" id="9814936at2"/>
<feature type="domain" description="Desulfoferrodoxin ferrous iron-binding" evidence="7">
    <location>
        <begin position="55"/>
        <end position="149"/>
    </location>
</feature>
<evidence type="ECO:0000313" key="8">
    <source>
        <dbReference type="EMBL" id="AJF08094.1"/>
    </source>
</evidence>
<keyword evidence="6" id="KW-0408">Iron</keyword>
<dbReference type="InterPro" id="IPR036073">
    <property type="entry name" value="Desulfoferrodoxin_Fe-bd_dom_sf"/>
</dbReference>
<dbReference type="SUPFAM" id="SSF49367">
    <property type="entry name" value="Superoxide reductase-like"/>
    <property type="match status" value="1"/>
</dbReference>
<dbReference type="InterPro" id="IPR002742">
    <property type="entry name" value="Desulfoferrodoxin_Fe-bd_dom"/>
</dbReference>
<keyword evidence="9" id="KW-1185">Reference proteome</keyword>
<keyword evidence="2" id="KW-0813">Transport</keyword>
<dbReference type="KEGG" id="gsb:GSUB_15705"/>
<dbReference type="EMBL" id="CP010311">
    <property type="protein sequence ID" value="AJF08094.1"/>
    <property type="molecule type" value="Genomic_DNA"/>
</dbReference>
<dbReference type="STRING" id="483547.GSUB_15705"/>
<dbReference type="AlphaFoldDB" id="A0A0B5FTT2"/>
<evidence type="ECO:0000313" key="9">
    <source>
        <dbReference type="Proteomes" id="UP000035036"/>
    </source>
</evidence>
<evidence type="ECO:0000256" key="4">
    <source>
        <dbReference type="ARBA" id="ARBA00022982"/>
    </source>
</evidence>
<accession>A0A0B5FTT2</accession>
<gene>
    <name evidence="8" type="ORF">GSUB_15705</name>
</gene>
<evidence type="ECO:0000256" key="1">
    <source>
        <dbReference type="ARBA" id="ARBA00005941"/>
    </source>
</evidence>
<dbReference type="PANTHER" id="PTHR36541:SF1">
    <property type="entry name" value="SUPEROXIDE REDUCTASE-RELATED"/>
    <property type="match status" value="1"/>
</dbReference>
<dbReference type="PANTHER" id="PTHR36541">
    <property type="entry name" value="SUPEROXIDE REDUCTASE-RELATED"/>
    <property type="match status" value="1"/>
</dbReference>
<comment type="similarity">
    <text evidence="1">Belongs to the desulfoferrodoxin family.</text>
</comment>
<proteinExistence type="inferred from homology"/>
<protein>
    <recommendedName>
        <fullName evidence="7">Desulfoferrodoxin ferrous iron-binding domain-containing protein</fullName>
    </recommendedName>
</protein>
<keyword evidence="5" id="KW-0560">Oxidoreductase</keyword>
<evidence type="ECO:0000256" key="5">
    <source>
        <dbReference type="ARBA" id="ARBA00023002"/>
    </source>
</evidence>
<organism evidence="8 9">
    <name type="scientific">Geoalkalibacter subterraneus</name>
    <dbReference type="NCBI Taxonomy" id="483547"/>
    <lineage>
        <taxon>Bacteria</taxon>
        <taxon>Pseudomonadati</taxon>
        <taxon>Thermodesulfobacteriota</taxon>
        <taxon>Desulfuromonadia</taxon>
        <taxon>Desulfuromonadales</taxon>
        <taxon>Geoalkalibacteraceae</taxon>
        <taxon>Geoalkalibacter</taxon>
    </lineage>
</organism>
<dbReference type="NCBIfam" id="TIGR00332">
    <property type="entry name" value="neela_ferrous"/>
    <property type="match status" value="1"/>
</dbReference>
<dbReference type="Pfam" id="PF01880">
    <property type="entry name" value="Desulfoferrodox"/>
    <property type="match status" value="1"/>
</dbReference>
<evidence type="ECO:0000256" key="6">
    <source>
        <dbReference type="ARBA" id="ARBA00023004"/>
    </source>
</evidence>
<evidence type="ECO:0000256" key="2">
    <source>
        <dbReference type="ARBA" id="ARBA00022448"/>
    </source>
</evidence>
<dbReference type="Gene3D" id="2.60.40.730">
    <property type="entry name" value="SOR catalytic domain"/>
    <property type="match status" value="1"/>
</dbReference>
<keyword evidence="4" id="KW-0249">Electron transport</keyword>
<evidence type="ECO:0000259" key="7">
    <source>
        <dbReference type="Pfam" id="PF01880"/>
    </source>
</evidence>
<dbReference type="Proteomes" id="UP000035036">
    <property type="component" value="Chromosome"/>
</dbReference>
<sequence length="157" mass="17780">MQRRDFMVRSALTAGGVLLAANQVLAQKEKDFQGYYDVDKELFANINRVANPEEKTTLEKKHAPVIEAPDKVKSGEPFEVTVTVGEIVHPMGATHYIQRVQLYVGNEPAGRVDFSHQFNEPRARFTLKTDKPVTLVVREYCNLHGLWESRKQIALAD</sequence>
<dbReference type="HOGENOM" id="CLU_118960_2_0_7"/>
<dbReference type="InterPro" id="IPR051233">
    <property type="entry name" value="Desulfoferrodoxin_SOR"/>
</dbReference>
<dbReference type="CDD" id="cd03172">
    <property type="entry name" value="SORL_classII"/>
    <property type="match status" value="1"/>
</dbReference>
<keyword evidence="3" id="KW-0479">Metal-binding</keyword>
<dbReference type="GO" id="GO:0005506">
    <property type="term" value="F:iron ion binding"/>
    <property type="evidence" value="ECO:0007669"/>
    <property type="project" value="InterPro"/>
</dbReference>
<evidence type="ECO:0000256" key="3">
    <source>
        <dbReference type="ARBA" id="ARBA00022723"/>
    </source>
</evidence>
<reference evidence="8 9" key="1">
    <citation type="journal article" date="2015" name="Genome Announc.">
        <title>Genomes of Geoalkalibacter ferrihydriticus Z-0531T and Geoalkalibacter subterraneus Red1T, Two Haloalkaliphilic Metal-Reducing Deltaproteobacteria.</title>
        <authorList>
            <person name="Badalamenti J.P."/>
            <person name="Krajmalnik-Brown R."/>
            <person name="Torres C.I."/>
            <person name="Bond D.R."/>
        </authorList>
    </citation>
    <scope>NUCLEOTIDE SEQUENCE [LARGE SCALE GENOMIC DNA]</scope>
    <source>
        <strain evidence="8 9">Red1</strain>
    </source>
</reference>
<dbReference type="GO" id="GO:0016491">
    <property type="term" value="F:oxidoreductase activity"/>
    <property type="evidence" value="ECO:0007669"/>
    <property type="project" value="UniProtKB-KW"/>
</dbReference>
<name>A0A0B5FTT2_9BACT</name>